<evidence type="ECO:0000313" key="3">
    <source>
        <dbReference type="Proteomes" id="UP000799324"/>
    </source>
</evidence>
<reference evidence="2" key="1">
    <citation type="journal article" date="2020" name="Stud. Mycol.">
        <title>101 Dothideomycetes genomes: a test case for predicting lifestyles and emergence of pathogens.</title>
        <authorList>
            <person name="Haridas S."/>
            <person name="Albert R."/>
            <person name="Binder M."/>
            <person name="Bloem J."/>
            <person name="Labutti K."/>
            <person name="Salamov A."/>
            <person name="Andreopoulos B."/>
            <person name="Baker S."/>
            <person name="Barry K."/>
            <person name="Bills G."/>
            <person name="Bluhm B."/>
            <person name="Cannon C."/>
            <person name="Castanera R."/>
            <person name="Culley D."/>
            <person name="Daum C."/>
            <person name="Ezra D."/>
            <person name="Gonzalez J."/>
            <person name="Henrissat B."/>
            <person name="Kuo A."/>
            <person name="Liang C."/>
            <person name="Lipzen A."/>
            <person name="Lutzoni F."/>
            <person name="Magnuson J."/>
            <person name="Mondo S."/>
            <person name="Nolan M."/>
            <person name="Ohm R."/>
            <person name="Pangilinan J."/>
            <person name="Park H.-J."/>
            <person name="Ramirez L."/>
            <person name="Alfaro M."/>
            <person name="Sun H."/>
            <person name="Tritt A."/>
            <person name="Yoshinaga Y."/>
            <person name="Zwiers L.-H."/>
            <person name="Turgeon B."/>
            <person name="Goodwin S."/>
            <person name="Spatafora J."/>
            <person name="Crous P."/>
            <person name="Grigoriev I."/>
        </authorList>
    </citation>
    <scope>NUCLEOTIDE SEQUENCE</scope>
    <source>
        <strain evidence="2">CBS 122681</strain>
    </source>
</reference>
<dbReference type="InterPro" id="IPR056867">
    <property type="entry name" value="LRR_15"/>
</dbReference>
<gene>
    <name evidence="2" type="ORF">K491DRAFT_80537</name>
</gene>
<feature type="domain" description="Leucine-rich repeat" evidence="1">
    <location>
        <begin position="10"/>
        <end position="106"/>
    </location>
</feature>
<organism evidence="2 3">
    <name type="scientific">Lophiostoma macrostomum CBS 122681</name>
    <dbReference type="NCBI Taxonomy" id="1314788"/>
    <lineage>
        <taxon>Eukaryota</taxon>
        <taxon>Fungi</taxon>
        <taxon>Dikarya</taxon>
        <taxon>Ascomycota</taxon>
        <taxon>Pezizomycotina</taxon>
        <taxon>Dothideomycetes</taxon>
        <taxon>Pleosporomycetidae</taxon>
        <taxon>Pleosporales</taxon>
        <taxon>Lophiostomataceae</taxon>
        <taxon>Lophiostoma</taxon>
    </lineage>
</organism>
<evidence type="ECO:0000313" key="2">
    <source>
        <dbReference type="EMBL" id="KAF2660377.1"/>
    </source>
</evidence>
<accession>A0A6A6TME4</accession>
<proteinExistence type="predicted"/>
<dbReference type="Pfam" id="PF24969">
    <property type="entry name" value="LRR_15"/>
    <property type="match status" value="1"/>
</dbReference>
<dbReference type="Proteomes" id="UP000799324">
    <property type="component" value="Unassembled WGS sequence"/>
</dbReference>
<dbReference type="EMBL" id="MU004300">
    <property type="protein sequence ID" value="KAF2660377.1"/>
    <property type="molecule type" value="Genomic_DNA"/>
</dbReference>
<keyword evidence="3" id="KW-1185">Reference proteome</keyword>
<sequence>MRGDFSLIVDLLNPAYWTLENLVLLYAGNWTSSMYLFKAFLSVGTLRCFAHLRVLHIPYNGLLQNQWLAGGYDTTQPSVDSILPRGLEELHIEQPQTETASILDDLDRSADRLPNLRIVHLLYFVDENERSGFDPDQQFQGYKFRFSLRFSISYERCISGSDISSDDEW</sequence>
<evidence type="ECO:0000259" key="1">
    <source>
        <dbReference type="Pfam" id="PF24969"/>
    </source>
</evidence>
<name>A0A6A6TME4_9PLEO</name>
<dbReference type="AlphaFoldDB" id="A0A6A6TME4"/>
<protein>
    <recommendedName>
        <fullName evidence="1">Leucine-rich repeat domain-containing protein</fullName>
    </recommendedName>
</protein>